<gene>
    <name evidence="2" type="ORF">ASPBRDRAFT_131466</name>
</gene>
<dbReference type="GeneID" id="93570819"/>
<organism evidence="2 3">
    <name type="scientific">Aspergillus brasiliensis (strain CBS 101740 / IMI 381727 / IBT 21946)</name>
    <dbReference type="NCBI Taxonomy" id="767769"/>
    <lineage>
        <taxon>Eukaryota</taxon>
        <taxon>Fungi</taxon>
        <taxon>Dikarya</taxon>
        <taxon>Ascomycota</taxon>
        <taxon>Pezizomycotina</taxon>
        <taxon>Eurotiomycetes</taxon>
        <taxon>Eurotiomycetidae</taxon>
        <taxon>Eurotiales</taxon>
        <taxon>Aspergillaceae</taxon>
        <taxon>Aspergillus</taxon>
        <taxon>Aspergillus subgen. Circumdati</taxon>
    </lineage>
</organism>
<reference evidence="3" key="1">
    <citation type="journal article" date="2017" name="Genome Biol.">
        <title>Comparative genomics reveals high biological diversity and specific adaptations in the industrially and medically important fungal genus Aspergillus.</title>
        <authorList>
            <person name="de Vries R.P."/>
            <person name="Riley R."/>
            <person name="Wiebenga A."/>
            <person name="Aguilar-Osorio G."/>
            <person name="Amillis S."/>
            <person name="Uchima C.A."/>
            <person name="Anderluh G."/>
            <person name="Asadollahi M."/>
            <person name="Askin M."/>
            <person name="Barry K."/>
            <person name="Battaglia E."/>
            <person name="Bayram O."/>
            <person name="Benocci T."/>
            <person name="Braus-Stromeyer S.A."/>
            <person name="Caldana C."/>
            <person name="Canovas D."/>
            <person name="Cerqueira G.C."/>
            <person name="Chen F."/>
            <person name="Chen W."/>
            <person name="Choi C."/>
            <person name="Clum A."/>
            <person name="Dos Santos R.A."/>
            <person name="Damasio A.R."/>
            <person name="Diallinas G."/>
            <person name="Emri T."/>
            <person name="Fekete E."/>
            <person name="Flipphi M."/>
            <person name="Freyberg S."/>
            <person name="Gallo A."/>
            <person name="Gournas C."/>
            <person name="Habgood R."/>
            <person name="Hainaut M."/>
            <person name="Harispe M.L."/>
            <person name="Henrissat B."/>
            <person name="Hilden K.S."/>
            <person name="Hope R."/>
            <person name="Hossain A."/>
            <person name="Karabika E."/>
            <person name="Karaffa L."/>
            <person name="Karanyi Z."/>
            <person name="Krasevec N."/>
            <person name="Kuo A."/>
            <person name="Kusch H."/>
            <person name="LaButti K."/>
            <person name="Lagendijk E.L."/>
            <person name="Lapidus A."/>
            <person name="Levasseur A."/>
            <person name="Lindquist E."/>
            <person name="Lipzen A."/>
            <person name="Logrieco A.F."/>
            <person name="MacCabe A."/>
            <person name="Maekelae M.R."/>
            <person name="Malavazi I."/>
            <person name="Melin P."/>
            <person name="Meyer V."/>
            <person name="Mielnichuk N."/>
            <person name="Miskei M."/>
            <person name="Molnar A.P."/>
            <person name="Mule G."/>
            <person name="Ngan C.Y."/>
            <person name="Orejas M."/>
            <person name="Orosz E."/>
            <person name="Ouedraogo J.P."/>
            <person name="Overkamp K.M."/>
            <person name="Park H.-S."/>
            <person name="Perrone G."/>
            <person name="Piumi F."/>
            <person name="Punt P.J."/>
            <person name="Ram A.F."/>
            <person name="Ramon A."/>
            <person name="Rauscher S."/>
            <person name="Record E."/>
            <person name="Riano-Pachon D.M."/>
            <person name="Robert V."/>
            <person name="Roehrig J."/>
            <person name="Ruller R."/>
            <person name="Salamov A."/>
            <person name="Salih N.S."/>
            <person name="Samson R.A."/>
            <person name="Sandor E."/>
            <person name="Sanguinetti M."/>
            <person name="Schuetze T."/>
            <person name="Sepcic K."/>
            <person name="Shelest E."/>
            <person name="Sherlock G."/>
            <person name="Sophianopoulou V."/>
            <person name="Squina F.M."/>
            <person name="Sun H."/>
            <person name="Susca A."/>
            <person name="Todd R.B."/>
            <person name="Tsang A."/>
            <person name="Unkles S.E."/>
            <person name="van de Wiele N."/>
            <person name="van Rossen-Uffink D."/>
            <person name="Oliveira J.V."/>
            <person name="Vesth T.C."/>
            <person name="Visser J."/>
            <person name="Yu J.-H."/>
            <person name="Zhou M."/>
            <person name="Andersen M.R."/>
            <person name="Archer D.B."/>
            <person name="Baker S.E."/>
            <person name="Benoit I."/>
            <person name="Brakhage A.A."/>
            <person name="Braus G.H."/>
            <person name="Fischer R."/>
            <person name="Frisvad J.C."/>
            <person name="Goldman G.H."/>
            <person name="Houbraken J."/>
            <person name="Oakley B."/>
            <person name="Pocsi I."/>
            <person name="Scazzocchio C."/>
            <person name="Seiboth B."/>
            <person name="vanKuyk P.A."/>
            <person name="Wortman J."/>
            <person name="Dyer P.S."/>
            <person name="Grigoriev I.V."/>
        </authorList>
    </citation>
    <scope>NUCLEOTIDE SEQUENCE [LARGE SCALE GENOMIC DNA]</scope>
    <source>
        <strain evidence="3">CBS 101740 / IMI 381727 / IBT 21946</strain>
    </source>
</reference>
<dbReference type="OrthoDB" id="4485878at2759"/>
<dbReference type="Proteomes" id="UP000184499">
    <property type="component" value="Unassembled WGS sequence"/>
</dbReference>
<sequence>MAAPPASNFFYHTRARNQGGRFPPRPSRNNGPKPSAPFNRANNTSSNAPQRQRQPNHPPTQSGPSSNPRSQRPSGTFYPHYKSNAGISKPTSRKNNRDFDGDISMTDVYVKPQTQKRQPINPPPHTQNQPNTGRRANYNNTNINHRKSNDGDTIMLDACPIPSQNQKRQYNNLINTVFNTSYQNRRGTAIKSAPRRPFSRDADGDSPMFDIYDMVPTTQPIQDTTQMVPVQLATATPIYVPVDFDGDSMMLEVF</sequence>
<feature type="compositionally biased region" description="Polar residues" evidence="1">
    <location>
        <begin position="132"/>
        <end position="143"/>
    </location>
</feature>
<name>A0A1L9UDB5_ASPBC</name>
<keyword evidence="3" id="KW-1185">Reference proteome</keyword>
<evidence type="ECO:0000313" key="3">
    <source>
        <dbReference type="Proteomes" id="UP000184499"/>
    </source>
</evidence>
<evidence type="ECO:0000313" key="2">
    <source>
        <dbReference type="EMBL" id="OJJ69654.1"/>
    </source>
</evidence>
<dbReference type="RefSeq" id="XP_067476903.1">
    <property type="nucleotide sequence ID" value="XM_067618331.1"/>
</dbReference>
<dbReference type="VEuPathDB" id="FungiDB:ASPBRDRAFT_131466"/>
<accession>A0A1L9UDB5</accession>
<feature type="region of interest" description="Disordered" evidence="1">
    <location>
        <begin position="1"/>
        <end position="151"/>
    </location>
</feature>
<dbReference type="EMBL" id="KV878688">
    <property type="protein sequence ID" value="OJJ69654.1"/>
    <property type="molecule type" value="Genomic_DNA"/>
</dbReference>
<dbReference type="OMA" id="ASNFFYH"/>
<proteinExistence type="predicted"/>
<feature type="compositionally biased region" description="Polar residues" evidence="1">
    <location>
        <begin position="40"/>
        <end position="74"/>
    </location>
</feature>
<evidence type="ECO:0000256" key="1">
    <source>
        <dbReference type="SAM" id="MobiDB-lite"/>
    </source>
</evidence>
<protein>
    <submittedName>
        <fullName evidence="2">Uncharacterized protein</fullName>
    </submittedName>
</protein>
<dbReference type="AlphaFoldDB" id="A0A1L9UDB5"/>